<dbReference type="EMBL" id="JAAAMG010000001">
    <property type="protein sequence ID" value="NDW03019.1"/>
    <property type="molecule type" value="Genomic_DNA"/>
</dbReference>
<comment type="caution">
    <text evidence="1">The sequence shown here is derived from an EMBL/GenBank/DDBJ whole genome shotgun (WGS) entry which is preliminary data.</text>
</comment>
<accession>A0A6N9SZ71</accession>
<proteinExistence type="predicted"/>
<evidence type="ECO:0000313" key="1">
    <source>
        <dbReference type="EMBL" id="NDW03019.1"/>
    </source>
</evidence>
<sequence>MLLQTVFLAGAIAIPFSDSPAQDPAPPPGDLPRFETAFEFAEISGGYRLNAIVIDLATGKRGSTPIGDCRTINLDSFSEGPFGTPVVCNGVNYSFDVRKGQIVVDAAPGRKPPKVVQTLRPGHVLVDGTPLLIEDPAK</sequence>
<organism evidence="1 2">
    <name type="scientific">Jiella pacifica</name>
    <dbReference type="NCBI Taxonomy" id="2696469"/>
    <lineage>
        <taxon>Bacteria</taxon>
        <taxon>Pseudomonadati</taxon>
        <taxon>Pseudomonadota</taxon>
        <taxon>Alphaproteobacteria</taxon>
        <taxon>Hyphomicrobiales</taxon>
        <taxon>Aurantimonadaceae</taxon>
        <taxon>Jiella</taxon>
    </lineage>
</organism>
<dbReference type="Proteomes" id="UP000469011">
    <property type="component" value="Unassembled WGS sequence"/>
</dbReference>
<dbReference type="AlphaFoldDB" id="A0A6N9SZ71"/>
<name>A0A6N9SZ71_9HYPH</name>
<reference evidence="1 2" key="1">
    <citation type="submission" date="2020-01" db="EMBL/GenBank/DDBJ databases">
        <title>Jiella pacifica sp. nov.</title>
        <authorList>
            <person name="Xue Z."/>
            <person name="Zhu S."/>
            <person name="Chen J."/>
            <person name="Yang J."/>
        </authorList>
    </citation>
    <scope>NUCLEOTIDE SEQUENCE [LARGE SCALE GENOMIC DNA]</scope>
    <source>
        <strain evidence="1 2">40Bstr34</strain>
    </source>
</reference>
<dbReference type="RefSeq" id="WP_163460642.1">
    <property type="nucleotide sequence ID" value="NZ_JAAAMG010000001.1"/>
</dbReference>
<gene>
    <name evidence="1" type="ORF">GTK09_01130</name>
</gene>
<keyword evidence="2" id="KW-1185">Reference proteome</keyword>
<evidence type="ECO:0000313" key="2">
    <source>
        <dbReference type="Proteomes" id="UP000469011"/>
    </source>
</evidence>
<protein>
    <submittedName>
        <fullName evidence="1">Uncharacterized protein</fullName>
    </submittedName>
</protein>